<accession>A0A9N9QN16</accession>
<name>A0A9N9QN16_9CUCU</name>
<keyword evidence="4 6" id="KW-0720">Serine protease</keyword>
<comment type="similarity">
    <text evidence="1">Belongs to the peptidase S1 family.</text>
</comment>
<proteinExistence type="inferred from homology"/>
<dbReference type="InterPro" id="IPR043504">
    <property type="entry name" value="Peptidase_S1_PA_chymotrypsin"/>
</dbReference>
<evidence type="ECO:0000256" key="1">
    <source>
        <dbReference type="ARBA" id="ARBA00007664"/>
    </source>
</evidence>
<gene>
    <name evidence="9" type="ORF">CEUTPL_LOCUS5217</name>
</gene>
<dbReference type="Proteomes" id="UP001152799">
    <property type="component" value="Chromosome 2"/>
</dbReference>
<dbReference type="EMBL" id="OU892278">
    <property type="protein sequence ID" value="CAG9764582.1"/>
    <property type="molecule type" value="Genomic_DNA"/>
</dbReference>
<dbReference type="OrthoDB" id="5565075at2759"/>
<dbReference type="CDD" id="cd00190">
    <property type="entry name" value="Tryp_SPc"/>
    <property type="match status" value="1"/>
</dbReference>
<protein>
    <recommendedName>
        <fullName evidence="8">Peptidase S1 domain-containing protein</fullName>
    </recommendedName>
</protein>
<organism evidence="9 10">
    <name type="scientific">Ceutorhynchus assimilis</name>
    <name type="common">cabbage seed weevil</name>
    <dbReference type="NCBI Taxonomy" id="467358"/>
    <lineage>
        <taxon>Eukaryota</taxon>
        <taxon>Metazoa</taxon>
        <taxon>Ecdysozoa</taxon>
        <taxon>Arthropoda</taxon>
        <taxon>Hexapoda</taxon>
        <taxon>Insecta</taxon>
        <taxon>Pterygota</taxon>
        <taxon>Neoptera</taxon>
        <taxon>Endopterygota</taxon>
        <taxon>Coleoptera</taxon>
        <taxon>Polyphaga</taxon>
        <taxon>Cucujiformia</taxon>
        <taxon>Curculionidae</taxon>
        <taxon>Ceutorhynchinae</taxon>
        <taxon>Ceutorhynchus</taxon>
    </lineage>
</organism>
<dbReference type="PANTHER" id="PTHR24276">
    <property type="entry name" value="POLYSERASE-RELATED"/>
    <property type="match status" value="1"/>
</dbReference>
<evidence type="ECO:0000256" key="5">
    <source>
        <dbReference type="ARBA" id="ARBA00023157"/>
    </source>
</evidence>
<feature type="signal peptide" evidence="7">
    <location>
        <begin position="1"/>
        <end position="16"/>
    </location>
</feature>
<evidence type="ECO:0000256" key="2">
    <source>
        <dbReference type="ARBA" id="ARBA00022670"/>
    </source>
</evidence>
<keyword evidence="5" id="KW-1015">Disulfide bond</keyword>
<evidence type="ECO:0000313" key="10">
    <source>
        <dbReference type="Proteomes" id="UP001152799"/>
    </source>
</evidence>
<dbReference type="FunFam" id="2.40.10.10:FF:000034">
    <property type="entry name" value="Eupolytin"/>
    <property type="match status" value="1"/>
</dbReference>
<keyword evidence="10" id="KW-1185">Reference proteome</keyword>
<dbReference type="InterPro" id="IPR009003">
    <property type="entry name" value="Peptidase_S1_PA"/>
</dbReference>
<evidence type="ECO:0000256" key="3">
    <source>
        <dbReference type="ARBA" id="ARBA00022801"/>
    </source>
</evidence>
<dbReference type="GO" id="GO:0004252">
    <property type="term" value="F:serine-type endopeptidase activity"/>
    <property type="evidence" value="ECO:0007669"/>
    <property type="project" value="InterPro"/>
</dbReference>
<dbReference type="PROSITE" id="PS00134">
    <property type="entry name" value="TRYPSIN_HIS"/>
    <property type="match status" value="1"/>
</dbReference>
<evidence type="ECO:0000313" key="9">
    <source>
        <dbReference type="EMBL" id="CAG9764582.1"/>
    </source>
</evidence>
<dbReference type="SUPFAM" id="SSF50494">
    <property type="entry name" value="Trypsin-like serine proteases"/>
    <property type="match status" value="1"/>
</dbReference>
<evidence type="ECO:0000256" key="7">
    <source>
        <dbReference type="SAM" id="SignalP"/>
    </source>
</evidence>
<dbReference type="PRINTS" id="PR00722">
    <property type="entry name" value="CHYMOTRYPSIN"/>
</dbReference>
<dbReference type="Gene3D" id="2.40.10.10">
    <property type="entry name" value="Trypsin-like serine proteases"/>
    <property type="match status" value="2"/>
</dbReference>
<dbReference type="InterPro" id="IPR001314">
    <property type="entry name" value="Peptidase_S1A"/>
</dbReference>
<reference evidence="9" key="1">
    <citation type="submission" date="2022-01" db="EMBL/GenBank/DDBJ databases">
        <authorList>
            <person name="King R."/>
        </authorList>
    </citation>
    <scope>NUCLEOTIDE SEQUENCE</scope>
</reference>
<evidence type="ECO:0000259" key="8">
    <source>
        <dbReference type="PROSITE" id="PS50240"/>
    </source>
</evidence>
<dbReference type="PROSITE" id="PS50240">
    <property type="entry name" value="TRYPSIN_DOM"/>
    <property type="match status" value="1"/>
</dbReference>
<evidence type="ECO:0000256" key="4">
    <source>
        <dbReference type="ARBA" id="ARBA00022825"/>
    </source>
</evidence>
<dbReference type="SMART" id="SM00020">
    <property type="entry name" value="Tryp_SPc"/>
    <property type="match status" value="1"/>
</dbReference>
<feature type="domain" description="Peptidase S1" evidence="8">
    <location>
        <begin position="55"/>
        <end position="281"/>
    </location>
</feature>
<keyword evidence="3 6" id="KW-0378">Hydrolase</keyword>
<dbReference type="AlphaFoldDB" id="A0A9N9QN16"/>
<dbReference type="InterPro" id="IPR001254">
    <property type="entry name" value="Trypsin_dom"/>
</dbReference>
<dbReference type="PANTHER" id="PTHR24276:SF91">
    <property type="entry name" value="AT26814P-RELATED"/>
    <property type="match status" value="1"/>
</dbReference>
<dbReference type="PROSITE" id="PS00135">
    <property type="entry name" value="TRYPSIN_SER"/>
    <property type="match status" value="1"/>
</dbReference>
<keyword evidence="7" id="KW-0732">Signal</keyword>
<dbReference type="InterPro" id="IPR050430">
    <property type="entry name" value="Peptidase_S1"/>
</dbReference>
<evidence type="ECO:0000256" key="6">
    <source>
        <dbReference type="RuleBase" id="RU363034"/>
    </source>
</evidence>
<dbReference type="InterPro" id="IPR033116">
    <property type="entry name" value="TRYPSIN_SER"/>
</dbReference>
<dbReference type="Pfam" id="PF00089">
    <property type="entry name" value="Trypsin"/>
    <property type="match status" value="1"/>
</dbReference>
<dbReference type="InterPro" id="IPR018114">
    <property type="entry name" value="TRYPSIN_HIS"/>
</dbReference>
<sequence>MKSLFILLGLLASVFALPTEEIHIISRLEPRHIELPLPEGAGPLPNGSNQHSSRIINGRDAAPGTLKYQAGLVIDNRGFCGGSLIRHNFVLTAAHCVDDASSTQVVLGAHDIHKQLNTQQVIVSRIHYVHYGWDRSTLSNDVALIKIRSVANNPSVRIIPLAPKNAVDFANSHATLSGWGRMSDDSNQIANYLQVVQLKIMTNRRCNLNFLGVIQSQHICTQGSYGDYNAGACNGDSGGPLVVSGLQVGIVSFGFPRCSAGMPSVYARVSAFADFIESVVERH</sequence>
<keyword evidence="2 6" id="KW-0645">Protease</keyword>
<feature type="chain" id="PRO_5040274061" description="Peptidase S1 domain-containing protein" evidence="7">
    <location>
        <begin position="17"/>
        <end position="283"/>
    </location>
</feature>
<dbReference type="GO" id="GO:0006508">
    <property type="term" value="P:proteolysis"/>
    <property type="evidence" value="ECO:0007669"/>
    <property type="project" value="UniProtKB-KW"/>
</dbReference>